<name>A0ABV3K3V4_STRON</name>
<evidence type="ECO:0000313" key="2">
    <source>
        <dbReference type="Proteomes" id="UP001552594"/>
    </source>
</evidence>
<protein>
    <submittedName>
        <fullName evidence="1">Uncharacterized protein</fullName>
    </submittedName>
</protein>
<evidence type="ECO:0000313" key="1">
    <source>
        <dbReference type="EMBL" id="MEV5509367.1"/>
    </source>
</evidence>
<dbReference type="EMBL" id="JBFAUK010000020">
    <property type="protein sequence ID" value="MEV5509367.1"/>
    <property type="molecule type" value="Genomic_DNA"/>
</dbReference>
<organism evidence="1 2">
    <name type="scientific">Streptomyces orinoci</name>
    <name type="common">Streptoverticillium orinoci</name>
    <dbReference type="NCBI Taxonomy" id="67339"/>
    <lineage>
        <taxon>Bacteria</taxon>
        <taxon>Bacillati</taxon>
        <taxon>Actinomycetota</taxon>
        <taxon>Actinomycetes</taxon>
        <taxon>Kitasatosporales</taxon>
        <taxon>Streptomycetaceae</taxon>
        <taxon>Streptomyces</taxon>
    </lineage>
</organism>
<gene>
    <name evidence="1" type="ORF">AB0L16_23530</name>
</gene>
<comment type="caution">
    <text evidence="1">The sequence shown here is derived from an EMBL/GenBank/DDBJ whole genome shotgun (WGS) entry which is preliminary data.</text>
</comment>
<accession>A0ABV3K3V4</accession>
<dbReference type="RefSeq" id="WP_109284238.1">
    <property type="nucleotide sequence ID" value="NZ_JBFAUK010000020.1"/>
</dbReference>
<proteinExistence type="predicted"/>
<keyword evidence="2" id="KW-1185">Reference proteome</keyword>
<reference evidence="1 2" key="1">
    <citation type="submission" date="2024-06" db="EMBL/GenBank/DDBJ databases">
        <title>The Natural Products Discovery Center: Release of the First 8490 Sequenced Strains for Exploring Actinobacteria Biosynthetic Diversity.</title>
        <authorList>
            <person name="Kalkreuter E."/>
            <person name="Kautsar S.A."/>
            <person name="Yang D."/>
            <person name="Bader C.D."/>
            <person name="Teijaro C.N."/>
            <person name="Fluegel L."/>
            <person name="Davis C.M."/>
            <person name="Simpson J.R."/>
            <person name="Lauterbach L."/>
            <person name="Steele A.D."/>
            <person name="Gui C."/>
            <person name="Meng S."/>
            <person name="Li G."/>
            <person name="Viehrig K."/>
            <person name="Ye F."/>
            <person name="Su P."/>
            <person name="Kiefer A.F."/>
            <person name="Nichols A."/>
            <person name="Cepeda A.J."/>
            <person name="Yan W."/>
            <person name="Fan B."/>
            <person name="Jiang Y."/>
            <person name="Adhikari A."/>
            <person name="Zheng C.-J."/>
            <person name="Schuster L."/>
            <person name="Cowan T.M."/>
            <person name="Smanski M.J."/>
            <person name="Chevrette M.G."/>
            <person name="De Carvalho L.P.S."/>
            <person name="Shen B."/>
        </authorList>
    </citation>
    <scope>NUCLEOTIDE SEQUENCE [LARGE SCALE GENOMIC DNA]</scope>
    <source>
        <strain evidence="1 2">NPDC052347</strain>
    </source>
</reference>
<sequence>MDDPDEATRVLRLTALTEPSLLVRYHLPENDRSGRITTATPLGLDILTTEPNFDPAPYGAPFLAEVGVRTAG</sequence>
<dbReference type="Proteomes" id="UP001552594">
    <property type="component" value="Unassembled WGS sequence"/>
</dbReference>